<keyword evidence="3" id="KW-0378">Hydrolase</keyword>
<dbReference type="Proteomes" id="UP000027153">
    <property type="component" value="Unassembled WGS sequence"/>
</dbReference>
<keyword evidence="4" id="KW-1185">Reference proteome</keyword>
<dbReference type="RefSeq" id="WP_048088903.1">
    <property type="nucleotide sequence ID" value="NZ_JMIY01000001.1"/>
</dbReference>
<dbReference type="EMBL" id="JMIY01000001">
    <property type="protein sequence ID" value="KCZ73446.1"/>
    <property type="molecule type" value="Genomic_DNA"/>
</dbReference>
<evidence type="ECO:0000313" key="4">
    <source>
        <dbReference type="Proteomes" id="UP000027153"/>
    </source>
</evidence>
<evidence type="ECO:0000313" key="3">
    <source>
        <dbReference type="EMBL" id="KCZ73446.1"/>
    </source>
</evidence>
<dbReference type="GO" id="GO:0016787">
    <property type="term" value="F:hydrolase activity"/>
    <property type="evidence" value="ECO:0007669"/>
    <property type="project" value="UniProtKB-KW"/>
</dbReference>
<dbReference type="Pfam" id="PF07486">
    <property type="entry name" value="Hydrolase_2"/>
    <property type="match status" value="1"/>
</dbReference>
<evidence type="ECO:0000259" key="2">
    <source>
        <dbReference type="Pfam" id="PF07486"/>
    </source>
</evidence>
<evidence type="ECO:0000256" key="1">
    <source>
        <dbReference type="SAM" id="MobiDB-lite"/>
    </source>
</evidence>
<dbReference type="InterPro" id="IPR042047">
    <property type="entry name" value="SleB_dom1"/>
</dbReference>
<feature type="domain" description="Cell wall hydrolase SleB" evidence="2">
    <location>
        <begin position="63"/>
        <end position="186"/>
    </location>
</feature>
<accession>A0A062V319</accession>
<name>A0A062V319_9EURY</name>
<dbReference type="InterPro" id="IPR011105">
    <property type="entry name" value="Cell_wall_hydrolase_SleB"/>
</dbReference>
<organism evidence="3 4">
    <name type="scientific">Candidatus Methanoperedens nitratireducens</name>
    <dbReference type="NCBI Taxonomy" id="1392998"/>
    <lineage>
        <taxon>Archaea</taxon>
        <taxon>Methanobacteriati</taxon>
        <taxon>Methanobacteriota</taxon>
        <taxon>Stenosarchaea group</taxon>
        <taxon>Methanomicrobia</taxon>
        <taxon>Methanosarcinales</taxon>
        <taxon>ANME-2 cluster</taxon>
        <taxon>Candidatus Methanoperedentaceae</taxon>
        <taxon>Candidatus Methanoperedens</taxon>
    </lineage>
</organism>
<protein>
    <submittedName>
        <fullName evidence="3">Cell Wall Hydrolase</fullName>
    </submittedName>
</protein>
<dbReference type="AlphaFoldDB" id="A0A062V319"/>
<comment type="caution">
    <text evidence="3">The sequence shown here is derived from an EMBL/GenBank/DDBJ whole genome shotgun (WGS) entry which is preliminary data.</text>
</comment>
<gene>
    <name evidence="3" type="ORF">ANME2D_00513</name>
</gene>
<sequence length="239" mass="26848">MLKNVKWIGTVSVFLFVLGYALTGAAIENESTPTVDSPKWTGNFLDDTDQMIVARALFGEARGEPREGKEAVAWVIRNRRDNPRWWNNNTPTYHATILHPGQFAAFDLYGQNRKYVEDPSLLFNIPAEKDAWYESYDVAGKVIRGELPDHTLRSDHFEAYTSRGETPPYWADPDKRTVKIGNHTFYRLELSPPDMPSPTPTPAITVTPTPMPTPEPDATPAPKKIPRGKGKKSGRLIAQ</sequence>
<dbReference type="Gene3D" id="1.10.10.2520">
    <property type="entry name" value="Cell wall hydrolase SleB, domain 1"/>
    <property type="match status" value="1"/>
</dbReference>
<proteinExistence type="predicted"/>
<feature type="compositionally biased region" description="Basic residues" evidence="1">
    <location>
        <begin position="224"/>
        <end position="239"/>
    </location>
</feature>
<feature type="region of interest" description="Disordered" evidence="1">
    <location>
        <begin position="189"/>
        <end position="239"/>
    </location>
</feature>
<feature type="compositionally biased region" description="Pro residues" evidence="1">
    <location>
        <begin position="209"/>
        <end position="219"/>
    </location>
</feature>
<reference evidence="3 4" key="1">
    <citation type="journal article" date="2013" name="Nature">
        <title>Anaerobic oxidation of methane coupled to nitrate reduction in a novel archaeal lineage.</title>
        <authorList>
            <person name="Haroon M.F."/>
            <person name="Hu S."/>
            <person name="Shi Y."/>
            <person name="Imelfort M."/>
            <person name="Keller J."/>
            <person name="Hugenholtz P."/>
            <person name="Yuan Z."/>
            <person name="Tyson G.W."/>
        </authorList>
    </citation>
    <scope>NUCLEOTIDE SEQUENCE [LARGE SCALE GENOMIC DNA]</scope>
    <source>
        <strain evidence="3 4">ANME-2d</strain>
    </source>
</reference>